<dbReference type="PANTHER" id="PTHR23511">
    <property type="entry name" value="SYNAPTIC VESICLE GLYCOPROTEIN 2"/>
    <property type="match status" value="1"/>
</dbReference>
<evidence type="ECO:0000313" key="9">
    <source>
        <dbReference type="EMBL" id="MPC68300.1"/>
    </source>
</evidence>
<feature type="transmembrane region" description="Helical" evidence="7">
    <location>
        <begin position="44"/>
        <end position="66"/>
    </location>
</feature>
<dbReference type="InterPro" id="IPR005828">
    <property type="entry name" value="MFS_sugar_transport-like"/>
</dbReference>
<dbReference type="EMBL" id="VSRR010027629">
    <property type="protein sequence ID" value="MPC68300.1"/>
    <property type="molecule type" value="Genomic_DNA"/>
</dbReference>
<evidence type="ECO:0000256" key="3">
    <source>
        <dbReference type="ARBA" id="ARBA00022448"/>
    </source>
</evidence>
<dbReference type="InterPro" id="IPR020846">
    <property type="entry name" value="MFS_dom"/>
</dbReference>
<evidence type="ECO:0000256" key="4">
    <source>
        <dbReference type="ARBA" id="ARBA00022692"/>
    </source>
</evidence>
<reference evidence="9 10" key="1">
    <citation type="submission" date="2019-05" db="EMBL/GenBank/DDBJ databases">
        <title>Another draft genome of Portunus trituberculatus and its Hox gene families provides insights of decapod evolution.</title>
        <authorList>
            <person name="Jeong J.-H."/>
            <person name="Song I."/>
            <person name="Kim S."/>
            <person name="Choi T."/>
            <person name="Kim D."/>
            <person name="Ryu S."/>
            <person name="Kim W."/>
        </authorList>
    </citation>
    <scope>NUCLEOTIDE SEQUENCE [LARGE SCALE GENOMIC DNA]</scope>
    <source>
        <tissue evidence="9">Muscle</tissue>
    </source>
</reference>
<protein>
    <submittedName>
        <fullName evidence="9">Synaptic vesicle 2-related protein</fullName>
    </submittedName>
</protein>
<evidence type="ECO:0000256" key="1">
    <source>
        <dbReference type="ARBA" id="ARBA00004141"/>
    </source>
</evidence>
<dbReference type="OrthoDB" id="2985014at2759"/>
<evidence type="ECO:0000256" key="6">
    <source>
        <dbReference type="ARBA" id="ARBA00023136"/>
    </source>
</evidence>
<keyword evidence="10" id="KW-1185">Reference proteome</keyword>
<organism evidence="9 10">
    <name type="scientific">Portunus trituberculatus</name>
    <name type="common">Swimming crab</name>
    <name type="synonym">Neptunus trituberculatus</name>
    <dbReference type="NCBI Taxonomy" id="210409"/>
    <lineage>
        <taxon>Eukaryota</taxon>
        <taxon>Metazoa</taxon>
        <taxon>Ecdysozoa</taxon>
        <taxon>Arthropoda</taxon>
        <taxon>Crustacea</taxon>
        <taxon>Multicrustacea</taxon>
        <taxon>Malacostraca</taxon>
        <taxon>Eumalacostraca</taxon>
        <taxon>Eucarida</taxon>
        <taxon>Decapoda</taxon>
        <taxon>Pleocyemata</taxon>
        <taxon>Brachyura</taxon>
        <taxon>Eubrachyura</taxon>
        <taxon>Portunoidea</taxon>
        <taxon>Portunidae</taxon>
        <taxon>Portuninae</taxon>
        <taxon>Portunus</taxon>
    </lineage>
</organism>
<evidence type="ECO:0000259" key="8">
    <source>
        <dbReference type="PROSITE" id="PS50850"/>
    </source>
</evidence>
<dbReference type="InterPro" id="IPR036259">
    <property type="entry name" value="MFS_trans_sf"/>
</dbReference>
<feature type="domain" description="Major facilitator superfamily (MFS) profile" evidence="8">
    <location>
        <begin position="1"/>
        <end position="161"/>
    </location>
</feature>
<comment type="caution">
    <text evidence="9">The sequence shown here is derived from an EMBL/GenBank/DDBJ whole genome shotgun (WGS) entry which is preliminary data.</text>
</comment>
<evidence type="ECO:0000313" key="10">
    <source>
        <dbReference type="Proteomes" id="UP000324222"/>
    </source>
</evidence>
<dbReference type="PANTHER" id="PTHR23511:SF5">
    <property type="entry name" value="MAJOR FACILITATOR-TYPE TRANSPORTER HXNZ-RELATED"/>
    <property type="match status" value="1"/>
</dbReference>
<dbReference type="Gene3D" id="1.20.1250.20">
    <property type="entry name" value="MFS general substrate transporter like domains"/>
    <property type="match status" value="2"/>
</dbReference>
<dbReference type="AlphaFoldDB" id="A0A5B7H816"/>
<sequence>MLSSAFWGHLSDKYGRKRSLRLAAVMLAYWGLLSAFAPTYSWIVLLRGLCFWAVGACAEVILALWVMPHLGWNGLLALSIIPLVLFVIVCEWLPESARFDATSGDSEKALATLQKIADENGKPMLLGRLIVDDVAQMNRGRIRDLLVQDLKWTTLLLWFIW</sequence>
<dbReference type="PROSITE" id="PS50850">
    <property type="entry name" value="MFS"/>
    <property type="match status" value="1"/>
</dbReference>
<dbReference type="Proteomes" id="UP000324222">
    <property type="component" value="Unassembled WGS sequence"/>
</dbReference>
<accession>A0A5B7H816</accession>
<feature type="transmembrane region" description="Helical" evidence="7">
    <location>
        <begin position="20"/>
        <end position="37"/>
    </location>
</feature>
<feature type="transmembrane region" description="Helical" evidence="7">
    <location>
        <begin position="72"/>
        <end position="93"/>
    </location>
</feature>
<name>A0A5B7H816_PORTR</name>
<dbReference type="GO" id="GO:0022857">
    <property type="term" value="F:transmembrane transporter activity"/>
    <property type="evidence" value="ECO:0007669"/>
    <property type="project" value="InterPro"/>
</dbReference>
<comment type="similarity">
    <text evidence="2">Belongs to the major facilitator superfamily.</text>
</comment>
<comment type="subcellular location">
    <subcellularLocation>
        <location evidence="1">Membrane</location>
        <topology evidence="1">Multi-pass membrane protein</topology>
    </subcellularLocation>
</comment>
<dbReference type="SUPFAM" id="SSF103473">
    <property type="entry name" value="MFS general substrate transporter"/>
    <property type="match status" value="1"/>
</dbReference>
<gene>
    <name evidence="9" type="primary">SVOP</name>
    <name evidence="9" type="ORF">E2C01_062499</name>
</gene>
<proteinExistence type="inferred from homology"/>
<evidence type="ECO:0000256" key="5">
    <source>
        <dbReference type="ARBA" id="ARBA00022989"/>
    </source>
</evidence>
<dbReference type="Pfam" id="PF00083">
    <property type="entry name" value="Sugar_tr"/>
    <property type="match status" value="1"/>
</dbReference>
<keyword evidence="4 7" id="KW-0812">Transmembrane</keyword>
<evidence type="ECO:0000256" key="7">
    <source>
        <dbReference type="SAM" id="Phobius"/>
    </source>
</evidence>
<keyword evidence="3" id="KW-0813">Transport</keyword>
<evidence type="ECO:0000256" key="2">
    <source>
        <dbReference type="ARBA" id="ARBA00008335"/>
    </source>
</evidence>
<keyword evidence="6 7" id="KW-0472">Membrane</keyword>
<keyword evidence="5 7" id="KW-1133">Transmembrane helix</keyword>
<dbReference type="GO" id="GO:0016020">
    <property type="term" value="C:membrane"/>
    <property type="evidence" value="ECO:0007669"/>
    <property type="project" value="UniProtKB-SubCell"/>
</dbReference>